<proteinExistence type="inferred from homology"/>
<dbReference type="SUPFAM" id="SSF51735">
    <property type="entry name" value="NAD(P)-binding Rossmann-fold domains"/>
    <property type="match status" value="1"/>
</dbReference>
<evidence type="ECO:0000259" key="7">
    <source>
        <dbReference type="Pfam" id="PF08240"/>
    </source>
</evidence>
<dbReference type="Pfam" id="PF00107">
    <property type="entry name" value="ADH_zinc_N"/>
    <property type="match status" value="1"/>
</dbReference>
<dbReference type="InterPro" id="IPR013154">
    <property type="entry name" value="ADH-like_N"/>
</dbReference>
<evidence type="ECO:0000256" key="3">
    <source>
        <dbReference type="ARBA" id="ARBA00022723"/>
    </source>
</evidence>
<keyword evidence="9" id="KW-1185">Reference proteome</keyword>
<evidence type="ECO:0000256" key="5">
    <source>
        <dbReference type="ARBA" id="ARBA00023002"/>
    </source>
</evidence>
<evidence type="ECO:0000259" key="6">
    <source>
        <dbReference type="Pfam" id="PF00107"/>
    </source>
</evidence>
<reference evidence="8 9" key="1">
    <citation type="submission" date="2020-08" db="EMBL/GenBank/DDBJ databases">
        <title>Genome public.</title>
        <authorList>
            <person name="Liu C."/>
            <person name="Sun Q."/>
        </authorList>
    </citation>
    <scope>NUCLEOTIDE SEQUENCE [LARGE SCALE GENOMIC DNA]</scope>
    <source>
        <strain evidence="8 9">NSJ-70</strain>
    </source>
</reference>
<evidence type="ECO:0000256" key="1">
    <source>
        <dbReference type="ARBA" id="ARBA00001947"/>
    </source>
</evidence>
<accession>A0ABR7BPE2</accession>
<dbReference type="InterPro" id="IPR013149">
    <property type="entry name" value="ADH-like_C"/>
</dbReference>
<evidence type="ECO:0000256" key="4">
    <source>
        <dbReference type="ARBA" id="ARBA00022833"/>
    </source>
</evidence>
<dbReference type="Proteomes" id="UP000622448">
    <property type="component" value="Unassembled WGS sequence"/>
</dbReference>
<gene>
    <name evidence="8" type="ORF">H8S61_04695</name>
</gene>
<dbReference type="PANTHER" id="PTHR43350:SF19">
    <property type="entry name" value="D-GULOSIDE 3-DEHYDROGENASE"/>
    <property type="match status" value="1"/>
</dbReference>
<protein>
    <submittedName>
        <fullName evidence="8">Alcohol dehydrogenase catalytic domain-containing protein</fullName>
    </submittedName>
</protein>
<evidence type="ECO:0000313" key="9">
    <source>
        <dbReference type="Proteomes" id="UP000622448"/>
    </source>
</evidence>
<feature type="domain" description="Alcohol dehydrogenase-like C-terminal" evidence="6">
    <location>
        <begin position="222"/>
        <end position="294"/>
    </location>
</feature>
<name>A0ABR7BPE2_9ACTN</name>
<dbReference type="Gene3D" id="3.90.180.10">
    <property type="entry name" value="Medium-chain alcohol dehydrogenases, catalytic domain"/>
    <property type="match status" value="1"/>
</dbReference>
<dbReference type="EMBL" id="JACOOA010000001">
    <property type="protein sequence ID" value="MBC5583492.1"/>
    <property type="molecule type" value="Genomic_DNA"/>
</dbReference>
<keyword evidence="4" id="KW-0862">Zinc</keyword>
<keyword evidence="5" id="KW-0560">Oxidoreductase</keyword>
<comment type="similarity">
    <text evidence="2">Belongs to the zinc-containing alcohol dehydrogenase family.</text>
</comment>
<dbReference type="PANTHER" id="PTHR43350">
    <property type="entry name" value="NAD-DEPENDENT ALCOHOL DEHYDROGENASE"/>
    <property type="match status" value="1"/>
</dbReference>
<dbReference type="InterPro" id="IPR036291">
    <property type="entry name" value="NAD(P)-bd_dom_sf"/>
</dbReference>
<keyword evidence="3" id="KW-0479">Metal-binding</keyword>
<sequence>MLNCVYRLIAPRMFEPVEIDVSTQGKRAIVRPTHLSICNADMRYYLGKRSVEALSKKLPMSLIHEGIGTVVEDPTGLFSRGDRVVLLPNNPHESSEHVAENYLSSSEFCGSGFDGFMQEYLVMPPSRLVALPLGVDANIAAFTELVSVAVHAVTRFEAIAHERRDVVGVWGDGNLGFIVALVLRMLYPDMLIVVFGRNSFKLADFTFADRVCLSHEAADLPTVDHAFECCGGYGSAKAIEQIIDLVKPEGTISLLGVSENPVPVNTRMVLEKGLRLFGSSRSGRADFLRTVQLYQEHPSMLEYLKSLVGDVIPVRTTQDMTSAFEADVCKPMGKTVMQWNV</sequence>
<dbReference type="RefSeq" id="WP_186938105.1">
    <property type="nucleotide sequence ID" value="NZ_JACOOA010000001.1"/>
</dbReference>
<organism evidence="8 9">
    <name type="scientific">Eggerthella hominis</name>
    <dbReference type="NCBI Taxonomy" id="2763043"/>
    <lineage>
        <taxon>Bacteria</taxon>
        <taxon>Bacillati</taxon>
        <taxon>Actinomycetota</taxon>
        <taxon>Coriobacteriia</taxon>
        <taxon>Eggerthellales</taxon>
        <taxon>Eggerthellaceae</taxon>
        <taxon>Eggerthella</taxon>
    </lineage>
</organism>
<evidence type="ECO:0000256" key="2">
    <source>
        <dbReference type="ARBA" id="ARBA00008072"/>
    </source>
</evidence>
<evidence type="ECO:0000313" key="8">
    <source>
        <dbReference type="EMBL" id="MBC5583492.1"/>
    </source>
</evidence>
<dbReference type="Gene3D" id="3.40.50.720">
    <property type="entry name" value="NAD(P)-binding Rossmann-like Domain"/>
    <property type="match status" value="1"/>
</dbReference>
<dbReference type="InterPro" id="IPR011032">
    <property type="entry name" value="GroES-like_sf"/>
</dbReference>
<dbReference type="SUPFAM" id="SSF50129">
    <property type="entry name" value="GroES-like"/>
    <property type="match status" value="1"/>
</dbReference>
<feature type="domain" description="Alcohol dehydrogenase-like N-terminal" evidence="7">
    <location>
        <begin position="27"/>
        <end position="132"/>
    </location>
</feature>
<dbReference type="Pfam" id="PF08240">
    <property type="entry name" value="ADH_N"/>
    <property type="match status" value="1"/>
</dbReference>
<comment type="cofactor">
    <cofactor evidence="1">
        <name>Zn(2+)</name>
        <dbReference type="ChEBI" id="CHEBI:29105"/>
    </cofactor>
</comment>
<comment type="caution">
    <text evidence="8">The sequence shown here is derived from an EMBL/GenBank/DDBJ whole genome shotgun (WGS) entry which is preliminary data.</text>
</comment>